<organism evidence="7 8">
    <name type="scientific">Leucobacter albus</name>
    <dbReference type="NCBI Taxonomy" id="272210"/>
    <lineage>
        <taxon>Bacteria</taxon>
        <taxon>Bacillati</taxon>
        <taxon>Actinomycetota</taxon>
        <taxon>Actinomycetes</taxon>
        <taxon>Micrococcales</taxon>
        <taxon>Microbacteriaceae</taxon>
        <taxon>Leucobacter</taxon>
    </lineage>
</organism>
<evidence type="ECO:0000256" key="5">
    <source>
        <dbReference type="SAM" id="Coils"/>
    </source>
</evidence>
<dbReference type="InterPro" id="IPR012925">
    <property type="entry name" value="TipAS_dom"/>
</dbReference>
<keyword evidence="3" id="KW-0238">DNA-binding</keyword>
<comment type="caution">
    <text evidence="7">The sequence shown here is derived from an EMBL/GenBank/DDBJ whole genome shotgun (WGS) entry which is preliminary data.</text>
</comment>
<keyword evidence="4" id="KW-0804">Transcription</keyword>
<feature type="domain" description="HTH merR-type" evidence="6">
    <location>
        <begin position="1"/>
        <end position="71"/>
    </location>
</feature>
<dbReference type="PRINTS" id="PR00040">
    <property type="entry name" value="HTHMERR"/>
</dbReference>
<dbReference type="PROSITE" id="PS50937">
    <property type="entry name" value="HTH_MERR_2"/>
    <property type="match status" value="1"/>
</dbReference>
<dbReference type="PANTHER" id="PTHR30204">
    <property type="entry name" value="REDOX-CYCLING DRUG-SENSING TRANSCRIPTIONAL ACTIVATOR SOXR"/>
    <property type="match status" value="1"/>
</dbReference>
<dbReference type="RefSeq" id="WP_343960327.1">
    <property type="nucleotide sequence ID" value="NZ_BAAAKZ010000007.1"/>
</dbReference>
<evidence type="ECO:0000256" key="4">
    <source>
        <dbReference type="ARBA" id="ARBA00023163"/>
    </source>
</evidence>
<evidence type="ECO:0000256" key="1">
    <source>
        <dbReference type="ARBA" id="ARBA00022491"/>
    </source>
</evidence>
<protein>
    <submittedName>
        <fullName evidence="7">TipAS antibiotic-recognition domain-containing protein</fullName>
    </submittedName>
</protein>
<dbReference type="Gene3D" id="1.10.1660.10">
    <property type="match status" value="1"/>
</dbReference>
<dbReference type="InterPro" id="IPR000551">
    <property type="entry name" value="MerR-type_HTH_dom"/>
</dbReference>
<keyword evidence="5" id="KW-0175">Coiled coil</keyword>
<keyword evidence="2" id="KW-0805">Transcription regulation</keyword>
<evidence type="ECO:0000313" key="8">
    <source>
        <dbReference type="Proteomes" id="UP001597181"/>
    </source>
</evidence>
<gene>
    <name evidence="7" type="ORF">ACFQ3U_15925</name>
</gene>
<dbReference type="SMART" id="SM00422">
    <property type="entry name" value="HTH_MERR"/>
    <property type="match status" value="1"/>
</dbReference>
<sequence length="276" mass="29878">MEYSIQEIAKAAGTTSRTLRHYDSLGLVPPSRVGHNGYRYYDDRALVRLQRVLLLRELGLGLDRIGEVLAAQDAQRETAGAAAAAASAASVVSAESAGIAESRILTAHLDMLTRERERIERQIGAVERTISALTTPNEGNGLMAANMFDGFDHTQHREEVTERWGAEAYAAGDRWWNALSARDKRTWQGQVRELNADWVAAAQAGVGPASEAAQALAERHIAWLQGVPGAPSGDAFAPYVRGLGEMYVADERFAANYGGVEGATLVRDALRVYLGE</sequence>
<evidence type="ECO:0000313" key="7">
    <source>
        <dbReference type="EMBL" id="MFD1203381.1"/>
    </source>
</evidence>
<dbReference type="EMBL" id="JBHTLY010000012">
    <property type="protein sequence ID" value="MFD1203381.1"/>
    <property type="molecule type" value="Genomic_DNA"/>
</dbReference>
<dbReference type="Proteomes" id="UP001597181">
    <property type="component" value="Unassembled WGS sequence"/>
</dbReference>
<dbReference type="InterPro" id="IPR047057">
    <property type="entry name" value="MerR_fam"/>
</dbReference>
<dbReference type="Pfam" id="PF07739">
    <property type="entry name" value="TipAS"/>
    <property type="match status" value="1"/>
</dbReference>
<dbReference type="Pfam" id="PF13411">
    <property type="entry name" value="MerR_1"/>
    <property type="match status" value="1"/>
</dbReference>
<evidence type="ECO:0000256" key="2">
    <source>
        <dbReference type="ARBA" id="ARBA00023015"/>
    </source>
</evidence>
<name>A0ABW3TRL6_9MICO</name>
<dbReference type="InterPro" id="IPR009061">
    <property type="entry name" value="DNA-bd_dom_put_sf"/>
</dbReference>
<dbReference type="InterPro" id="IPR036244">
    <property type="entry name" value="TipA-like_antibiotic-bd"/>
</dbReference>
<dbReference type="Gene3D" id="1.10.490.50">
    <property type="entry name" value="Antibiotic binding domain of TipA-like multidrug resistance regulators"/>
    <property type="match status" value="1"/>
</dbReference>
<keyword evidence="1" id="KW-0678">Repressor</keyword>
<evidence type="ECO:0000259" key="6">
    <source>
        <dbReference type="PROSITE" id="PS50937"/>
    </source>
</evidence>
<dbReference type="SUPFAM" id="SSF89082">
    <property type="entry name" value="Antibiotic binding domain of TipA-like multidrug resistance regulators"/>
    <property type="match status" value="1"/>
</dbReference>
<feature type="coiled-coil region" evidence="5">
    <location>
        <begin position="102"/>
        <end position="129"/>
    </location>
</feature>
<dbReference type="PANTHER" id="PTHR30204:SF69">
    <property type="entry name" value="MERR-FAMILY TRANSCRIPTIONAL REGULATOR"/>
    <property type="match status" value="1"/>
</dbReference>
<proteinExistence type="predicted"/>
<keyword evidence="8" id="KW-1185">Reference proteome</keyword>
<accession>A0ABW3TRL6</accession>
<evidence type="ECO:0000256" key="3">
    <source>
        <dbReference type="ARBA" id="ARBA00023125"/>
    </source>
</evidence>
<dbReference type="SUPFAM" id="SSF46955">
    <property type="entry name" value="Putative DNA-binding domain"/>
    <property type="match status" value="1"/>
</dbReference>
<reference evidence="8" key="1">
    <citation type="journal article" date="2019" name="Int. J. Syst. Evol. Microbiol.">
        <title>The Global Catalogue of Microorganisms (GCM) 10K type strain sequencing project: providing services to taxonomists for standard genome sequencing and annotation.</title>
        <authorList>
            <consortium name="The Broad Institute Genomics Platform"/>
            <consortium name="The Broad Institute Genome Sequencing Center for Infectious Disease"/>
            <person name="Wu L."/>
            <person name="Ma J."/>
        </authorList>
    </citation>
    <scope>NUCLEOTIDE SEQUENCE [LARGE SCALE GENOMIC DNA]</scope>
    <source>
        <strain evidence="8">CCUG 50213</strain>
    </source>
</reference>